<name>A0ABV8AQD8_9BACT</name>
<keyword evidence="2" id="KW-1185">Reference proteome</keyword>
<sequence length="50" mass="5771">MKKKKTIAERLKEIEEIEFDPSELKGVLPENRELTQNIGCVGKKSKKKID</sequence>
<dbReference type="Proteomes" id="UP001595805">
    <property type="component" value="Unassembled WGS sequence"/>
</dbReference>
<comment type="caution">
    <text evidence="1">The sequence shown here is derived from an EMBL/GenBank/DDBJ whole genome shotgun (WGS) entry which is preliminary data.</text>
</comment>
<evidence type="ECO:0000313" key="1">
    <source>
        <dbReference type="EMBL" id="MFC3880158.1"/>
    </source>
</evidence>
<reference evidence="2" key="1">
    <citation type="journal article" date="2019" name="Int. J. Syst. Evol. Microbiol.">
        <title>The Global Catalogue of Microorganisms (GCM) 10K type strain sequencing project: providing services to taxonomists for standard genome sequencing and annotation.</title>
        <authorList>
            <consortium name="The Broad Institute Genomics Platform"/>
            <consortium name="The Broad Institute Genome Sequencing Center for Infectious Disease"/>
            <person name="Wu L."/>
            <person name="Ma J."/>
        </authorList>
    </citation>
    <scope>NUCLEOTIDE SEQUENCE [LARGE SCALE GENOMIC DNA]</scope>
    <source>
        <strain evidence="2">CCUG 60523</strain>
    </source>
</reference>
<accession>A0ABV8AQD8</accession>
<protein>
    <submittedName>
        <fullName evidence="1">Uncharacterized protein</fullName>
    </submittedName>
</protein>
<evidence type="ECO:0000313" key="2">
    <source>
        <dbReference type="Proteomes" id="UP001595805"/>
    </source>
</evidence>
<gene>
    <name evidence="1" type="ORF">ACFOSV_08220</name>
</gene>
<proteinExistence type="predicted"/>
<organism evidence="1 2">
    <name type="scientific">Algoriphagus namhaensis</name>
    <dbReference type="NCBI Taxonomy" id="915353"/>
    <lineage>
        <taxon>Bacteria</taxon>
        <taxon>Pseudomonadati</taxon>
        <taxon>Bacteroidota</taxon>
        <taxon>Cytophagia</taxon>
        <taxon>Cytophagales</taxon>
        <taxon>Cyclobacteriaceae</taxon>
        <taxon>Algoriphagus</taxon>
    </lineage>
</organism>
<dbReference type="RefSeq" id="WP_377905266.1">
    <property type="nucleotide sequence ID" value="NZ_JBHRZS010000006.1"/>
</dbReference>
<dbReference type="EMBL" id="JBHRZS010000006">
    <property type="protein sequence ID" value="MFC3880158.1"/>
    <property type="molecule type" value="Genomic_DNA"/>
</dbReference>